<dbReference type="PANTHER" id="PTHR43285:SF2">
    <property type="entry name" value="ANTHRANILATE PHOSPHORIBOSYLTRANSFERASE"/>
    <property type="match status" value="1"/>
</dbReference>
<dbReference type="Gene3D" id="1.20.970.10">
    <property type="entry name" value="Transferase, Pyrimidine Nucleoside Phosphorylase, Chain C"/>
    <property type="match status" value="1"/>
</dbReference>
<keyword evidence="5" id="KW-1185">Reference proteome</keyword>
<dbReference type="Pfam" id="PF02885">
    <property type="entry name" value="Glycos_trans_3N"/>
    <property type="match status" value="1"/>
</dbReference>
<evidence type="ECO:0000259" key="3">
    <source>
        <dbReference type="Pfam" id="PF02885"/>
    </source>
</evidence>
<reference evidence="4 5" key="1">
    <citation type="submission" date="2019-03" db="EMBL/GenBank/DDBJ databases">
        <title>Genomic Encyclopedia of Archaeal and Bacterial Type Strains, Phase II (KMG-II): from individual species to whole genera.</title>
        <authorList>
            <person name="Goeker M."/>
        </authorList>
    </citation>
    <scope>NUCLEOTIDE SEQUENCE [LARGE SCALE GENOMIC DNA]</scope>
    <source>
        <strain evidence="4 5">DSM 15388</strain>
    </source>
</reference>
<dbReference type="EMBL" id="SLZR01000003">
    <property type="protein sequence ID" value="TCS42491.1"/>
    <property type="molecule type" value="Genomic_DNA"/>
</dbReference>
<accession>A0A4R3IB57</accession>
<evidence type="ECO:0000256" key="2">
    <source>
        <dbReference type="ARBA" id="ARBA00022679"/>
    </source>
</evidence>
<dbReference type="GO" id="GO:0004048">
    <property type="term" value="F:anthranilate phosphoribosyltransferase activity"/>
    <property type="evidence" value="ECO:0007669"/>
    <property type="project" value="InterPro"/>
</dbReference>
<evidence type="ECO:0000256" key="1">
    <source>
        <dbReference type="ARBA" id="ARBA00022676"/>
    </source>
</evidence>
<dbReference type="SUPFAM" id="SSF47648">
    <property type="entry name" value="Nucleoside phosphorylase/phosphoribosyltransferase N-terminal domain"/>
    <property type="match status" value="1"/>
</dbReference>
<protein>
    <submittedName>
        <fullName evidence="4">Anthranilate phosphoribosyltransferase</fullName>
    </submittedName>
</protein>
<dbReference type="Proteomes" id="UP000295793">
    <property type="component" value="Unassembled WGS sequence"/>
</dbReference>
<comment type="caution">
    <text evidence="4">The sequence shown here is derived from an EMBL/GenBank/DDBJ whole genome shotgun (WGS) entry which is preliminary data.</text>
</comment>
<name>A0A4R3IB57_9GAMM</name>
<dbReference type="AlphaFoldDB" id="A0A4R3IB57"/>
<evidence type="ECO:0000313" key="5">
    <source>
        <dbReference type="Proteomes" id="UP000295793"/>
    </source>
</evidence>
<sequence>MTDTFSMPLIIRALGRGKKGTRNLTEAEAGFVMSAILDGSITPAQLGAFLMLMRVKEETAEELSGMVSAAEQHIQAPECSVDVNWPAYAGKKKQPSWYMLAAKLLAENGIKILMHGGGEHTEGRQYAANICSALNIPSVSTLSEAAEAIGKHSIAYIPLNSFSPVLSGLIDMKAELGLRSPVNTLVRHLNPFKAKTTLQGMFHPAYMPLHHDTAVQLNQNNNIVLKGDGGEFEVRPDSETAVSINAENLSEMSVVPPVLAARAIRPETVSLEPLMDLWNGKTANEYGEQAVIQTAALVLAVHQHTSPEAAHTLALQWWTNRKPLQA</sequence>
<gene>
    <name evidence="4" type="ORF">BCF53_103152</name>
</gene>
<dbReference type="InterPro" id="IPR005940">
    <property type="entry name" value="Anthranilate_Pribosyl_Tfrase"/>
</dbReference>
<dbReference type="GO" id="GO:0005829">
    <property type="term" value="C:cytosol"/>
    <property type="evidence" value="ECO:0007669"/>
    <property type="project" value="TreeGrafter"/>
</dbReference>
<feature type="domain" description="Glycosyl transferase family 3 N-terminal" evidence="3">
    <location>
        <begin position="10"/>
        <end position="70"/>
    </location>
</feature>
<dbReference type="InterPro" id="IPR036320">
    <property type="entry name" value="Glycosyl_Trfase_fam3_N_dom_sf"/>
</dbReference>
<evidence type="ECO:0000313" key="4">
    <source>
        <dbReference type="EMBL" id="TCS42491.1"/>
    </source>
</evidence>
<dbReference type="Gene3D" id="3.40.1030.10">
    <property type="entry name" value="Nucleoside phosphorylase/phosphoribosyltransferase catalytic domain"/>
    <property type="match status" value="1"/>
</dbReference>
<keyword evidence="2 4" id="KW-0808">Transferase</keyword>
<dbReference type="InterPro" id="IPR017459">
    <property type="entry name" value="Glycosyl_Trfase_fam3_N_dom"/>
</dbReference>
<dbReference type="SUPFAM" id="SSF52418">
    <property type="entry name" value="Nucleoside phosphorylase/phosphoribosyltransferase catalytic domain"/>
    <property type="match status" value="1"/>
</dbReference>
<proteinExistence type="predicted"/>
<dbReference type="PANTHER" id="PTHR43285">
    <property type="entry name" value="ANTHRANILATE PHOSPHORIBOSYLTRANSFERASE"/>
    <property type="match status" value="1"/>
</dbReference>
<organism evidence="4 5">
    <name type="scientific">Reinekea marinisedimentorum</name>
    <dbReference type="NCBI Taxonomy" id="230495"/>
    <lineage>
        <taxon>Bacteria</taxon>
        <taxon>Pseudomonadati</taxon>
        <taxon>Pseudomonadota</taxon>
        <taxon>Gammaproteobacteria</taxon>
        <taxon>Oceanospirillales</taxon>
        <taxon>Saccharospirillaceae</taxon>
        <taxon>Reinekea</taxon>
    </lineage>
</organism>
<dbReference type="GO" id="GO:0000162">
    <property type="term" value="P:L-tryptophan biosynthetic process"/>
    <property type="evidence" value="ECO:0007669"/>
    <property type="project" value="InterPro"/>
</dbReference>
<dbReference type="InterPro" id="IPR035902">
    <property type="entry name" value="Nuc_phospho_transferase"/>
</dbReference>
<dbReference type="NCBIfam" id="NF006564">
    <property type="entry name" value="PRK09071.1"/>
    <property type="match status" value="1"/>
</dbReference>
<keyword evidence="1 4" id="KW-0328">Glycosyltransferase</keyword>
<dbReference type="RefSeq" id="WP_165901812.1">
    <property type="nucleotide sequence ID" value="NZ_SLZR01000003.1"/>
</dbReference>